<keyword evidence="2" id="KW-0812">Transmembrane</keyword>
<accession>A0ABP7X6G0</accession>
<protein>
    <recommendedName>
        <fullName evidence="5">Histidine kinase</fullName>
    </recommendedName>
</protein>
<feature type="region of interest" description="Disordered" evidence="1">
    <location>
        <begin position="105"/>
        <end position="139"/>
    </location>
</feature>
<proteinExistence type="predicted"/>
<organism evidence="3 4">
    <name type="scientific">Actinomadura miaoliensis</name>
    <dbReference type="NCBI Taxonomy" id="430685"/>
    <lineage>
        <taxon>Bacteria</taxon>
        <taxon>Bacillati</taxon>
        <taxon>Actinomycetota</taxon>
        <taxon>Actinomycetes</taxon>
        <taxon>Streptosporangiales</taxon>
        <taxon>Thermomonosporaceae</taxon>
        <taxon>Actinomadura</taxon>
    </lineage>
</organism>
<gene>
    <name evidence="3" type="ORF">GCM10022214_86470</name>
</gene>
<reference evidence="4" key="1">
    <citation type="journal article" date="2019" name="Int. J. Syst. Evol. Microbiol.">
        <title>The Global Catalogue of Microorganisms (GCM) 10K type strain sequencing project: providing services to taxonomists for standard genome sequencing and annotation.</title>
        <authorList>
            <consortium name="The Broad Institute Genomics Platform"/>
            <consortium name="The Broad Institute Genome Sequencing Center for Infectious Disease"/>
            <person name="Wu L."/>
            <person name="Ma J."/>
        </authorList>
    </citation>
    <scope>NUCLEOTIDE SEQUENCE [LARGE SCALE GENOMIC DNA]</scope>
    <source>
        <strain evidence="4">JCM 16702</strain>
    </source>
</reference>
<sequence>MRAVGRASAVRCALFRYALARYALVRCALAAAAAGAGAAAVAVPLRGLAEVLLIAVNAALAVVVLGTGLWTVRLARELREGQAELIRHVELQTRVLHNAARLAAAAARSDERGPGAGPGAGPQGPDVTPPEPRRPPDER</sequence>
<keyword evidence="2" id="KW-0472">Membrane</keyword>
<comment type="caution">
    <text evidence="3">The sequence shown here is derived from an EMBL/GenBank/DDBJ whole genome shotgun (WGS) entry which is preliminary data.</text>
</comment>
<evidence type="ECO:0000313" key="4">
    <source>
        <dbReference type="Proteomes" id="UP001500683"/>
    </source>
</evidence>
<evidence type="ECO:0000256" key="1">
    <source>
        <dbReference type="SAM" id="MobiDB-lite"/>
    </source>
</evidence>
<evidence type="ECO:0000256" key="2">
    <source>
        <dbReference type="SAM" id="Phobius"/>
    </source>
</evidence>
<evidence type="ECO:0008006" key="5">
    <source>
        <dbReference type="Google" id="ProtNLM"/>
    </source>
</evidence>
<dbReference type="RefSeq" id="WP_344959305.1">
    <property type="nucleotide sequence ID" value="NZ_BAAAZG010000086.1"/>
</dbReference>
<feature type="transmembrane region" description="Helical" evidence="2">
    <location>
        <begin position="51"/>
        <end position="72"/>
    </location>
</feature>
<evidence type="ECO:0000313" key="3">
    <source>
        <dbReference type="EMBL" id="GAA4105907.1"/>
    </source>
</evidence>
<keyword evidence="4" id="KW-1185">Reference proteome</keyword>
<name>A0ABP7X6G0_9ACTN</name>
<keyword evidence="2" id="KW-1133">Transmembrane helix</keyword>
<dbReference type="EMBL" id="BAAAZG010000086">
    <property type="protein sequence ID" value="GAA4105907.1"/>
    <property type="molecule type" value="Genomic_DNA"/>
</dbReference>
<dbReference type="Proteomes" id="UP001500683">
    <property type="component" value="Unassembled WGS sequence"/>
</dbReference>
<feature type="transmembrane region" description="Helical" evidence="2">
    <location>
        <begin position="23"/>
        <end position="45"/>
    </location>
</feature>